<dbReference type="Proteomes" id="UP000292702">
    <property type="component" value="Unassembled WGS sequence"/>
</dbReference>
<evidence type="ECO:0000256" key="6">
    <source>
        <dbReference type="ARBA" id="ARBA00022999"/>
    </source>
</evidence>
<protein>
    <recommendedName>
        <fullName evidence="4 10">Transcription elongation factor Spt6</fullName>
    </recommendedName>
</protein>
<evidence type="ECO:0000256" key="10">
    <source>
        <dbReference type="PIRNR" id="PIRNR036947"/>
    </source>
</evidence>
<keyword evidence="15" id="KW-0648">Protein biosynthesis</keyword>
<dbReference type="PROSITE" id="PS50001">
    <property type="entry name" value="SH2"/>
    <property type="match status" value="1"/>
</dbReference>
<dbReference type="InterPro" id="IPR042066">
    <property type="entry name" value="Spt6_death-like"/>
</dbReference>
<dbReference type="PANTHER" id="PTHR10145:SF6">
    <property type="entry name" value="TRANSCRIPTION ELONGATION FACTOR SPT6"/>
    <property type="match status" value="1"/>
</dbReference>
<evidence type="ECO:0000259" key="13">
    <source>
        <dbReference type="PROSITE" id="PS50001"/>
    </source>
</evidence>
<dbReference type="SUPFAM" id="SSF158832">
    <property type="entry name" value="Tex N-terminal region-like"/>
    <property type="match status" value="1"/>
</dbReference>
<dbReference type="InterPro" id="IPR036860">
    <property type="entry name" value="SH2_dom_sf"/>
</dbReference>
<dbReference type="InterPro" id="IPR035420">
    <property type="entry name" value="Spt6_SH2"/>
</dbReference>
<dbReference type="InterPro" id="IPR028231">
    <property type="entry name" value="Spt6_YqgF"/>
</dbReference>
<dbReference type="STRING" id="92696.A0A4V2MW17"/>
<evidence type="ECO:0000256" key="7">
    <source>
        <dbReference type="ARBA" id="ARBA00023163"/>
    </source>
</evidence>
<dbReference type="PROSITE" id="PS50126">
    <property type="entry name" value="S1"/>
    <property type="match status" value="1"/>
</dbReference>
<dbReference type="FunFam" id="1.10.10.2740:FF:000002">
    <property type="entry name" value="Transcription elongation factor Spt6"/>
    <property type="match status" value="1"/>
</dbReference>
<dbReference type="Gene3D" id="3.30.420.140">
    <property type="entry name" value="YqgF/RNase H-like domain"/>
    <property type="match status" value="1"/>
</dbReference>
<dbReference type="Pfam" id="PF14639">
    <property type="entry name" value="YqgF"/>
    <property type="match status" value="1"/>
</dbReference>
<dbReference type="SUPFAM" id="SSF47781">
    <property type="entry name" value="RuvA domain 2-like"/>
    <property type="match status" value="2"/>
</dbReference>
<dbReference type="Gene3D" id="1.10.150.850">
    <property type="entry name" value="Spt6, helix-hairpin-helix domain"/>
    <property type="match status" value="1"/>
</dbReference>
<dbReference type="InterPro" id="IPR037027">
    <property type="entry name" value="YqgF/RNaseH-like_dom_sf"/>
</dbReference>
<comment type="similarity">
    <text evidence="3 10">Belongs to the SPT6 family.</text>
</comment>
<comment type="caution">
    <text evidence="15">The sequence shown here is derived from an EMBL/GenBank/DDBJ whole genome shotgun (WGS) entry which is preliminary data.</text>
</comment>
<evidence type="ECO:0000256" key="9">
    <source>
        <dbReference type="ARBA" id="ARBA00093389"/>
    </source>
</evidence>
<evidence type="ECO:0000313" key="16">
    <source>
        <dbReference type="Proteomes" id="UP000292702"/>
    </source>
</evidence>
<dbReference type="PANTHER" id="PTHR10145">
    <property type="entry name" value="TRANSCRIPTION ELONGATION FACTOR SPT6"/>
    <property type="match status" value="1"/>
</dbReference>
<dbReference type="SMART" id="SM00252">
    <property type="entry name" value="SH2"/>
    <property type="match status" value="1"/>
</dbReference>
<dbReference type="SUPFAM" id="SSF53098">
    <property type="entry name" value="Ribonuclease H-like"/>
    <property type="match status" value="1"/>
</dbReference>
<feature type="compositionally biased region" description="Basic residues" evidence="12">
    <location>
        <begin position="78"/>
        <end position="91"/>
    </location>
</feature>
<dbReference type="InterPro" id="IPR055179">
    <property type="entry name" value="Tex-like_central_region"/>
</dbReference>
<dbReference type="Pfam" id="PF14633">
    <property type="entry name" value="SH2_2"/>
    <property type="match status" value="1"/>
</dbReference>
<sequence length="1574" mass="178452">MASPVGETAVGQHPEPEDDPMQNAAEEEEEGESVGPAVSDDSSDESEDDEEAERLIREGFIVDDPDEDEDDDDDEKERRKRRKRRKKRHRRELSDDEDLEEDDLDLLEENTGASFSRSKHRLTRLRRARDSESPQPSSSKRKPAPALSDDDLDNDDLELPQVQDIHNIWDDERAAGGRDEDEDVDMDDMDNFIEYEDEEEPGDVLDEEAREERRRERRRIEKERRKAMGSRPELAGIDAGAWDEIYEVFGDGHDYDWALADDDEAVMEEEHGKPDMKYQDVFEPSEIRARLLTEDDDFIRAHDTPERMQLASSSLSTSSSLSLQNPLTENDLDDAASWVITRLSPLKEEVFFRPDGVWHKYLPDFVQAVTCALRFLFVAEFEVPYVWTHKRDYISYFNPTDLATRVEFLSLEDLWRVYTMGQKYRSLLERRKALDSLYSRLGVSDRYFEEEIRRRVESMEFVVDTTEWLGLKYREGKKQQFELHFHDDEEEQPETKKLKVPSRSSAYEVAKKSIVNKLAQGFGIQPHEVVLNVVSTNTAHFVEEQDLGPAAYAEQFVDPDPAKAQSAEELLRRARMIFSTELGKDPILRQEIRNVFKEEAQVSVLPTERGISKIAEHDPAFNFKYLHQKPVEDMLESSQFLSILSAEEKHLVTVSINIPANAKSAFERKLNEAFTSDSYSETAQAWNEERRRVIQETIEQHLIPVGVKWTREYLREEAEDLYCKQCASNLRNRVDVAPYRSKDLRPGDTPSVLAVSWGNGDPHKDDITLVFLDEAGRLREHTRIDNLLDDEPMDEFYDLMKRRNPNVIVVGGFSITTAELARSLKRRLGHEDPSEQHDGPIVHLESKGEDYPDTSVIYTYDQVARLYQNSKRAAEEFSALTPIARYCVGLARYVQSPLNEYAALGPDIIAITHGDANQQVSNDRLLTSLERVLVDTVNKVGVDINRAVTDSYYQHLLPFVCGLGPRKAQLLVKKIASMGGTLINRDQFIKNGLLTTNVFLNAAGFLRIMQSNDSIKPAKNRRDEDVDVPDPLDNTRIHPEDYELARKMATDALELDEEDIHEEHPSYVVSLIMQDEDNDKKLDELNLDDFAVNMYESNQDKKRYTLNVIRGELLKPFGELRSVFLKPSSWDILTMLTGETPQTLRIGLIVSVLVERVGTNVANVKLDSGIRGIINGAYVADEAAEPRHVLKKGQSIQGVVIEVKMDLSRDQFNVELSSRPADVSGGDAQFRLVKHDDFWNHAQYDRDVEMLARKKRAEVDRTRRVIKHPNFHNLNASQAEVYLDKQQRGDVVIRPSSKGANHLAVTWKVDDKLFQHIDVVEPNADLSGQTTGKLVVDNTHQFSDLDDLIVNHVQAMARKVEELMAHEKFKAGSEDELHLFLKNFVAANPAKSAYGFTLNRKRPGHFNLCFLANKNSTVQTWPVRVTPEAYYLFDTPAAGVPELCDAFKVRHLHESQNLAGGAHGGKTPYGARTPARTPAPGHATPGRMSIRNVPSRTPNPYGGASAVPGQTSYGLAPSGSTPAYGGHQTPGYGRPMPPPFAPPPPNVVASGMNPQRAAMIQKSSGWDSGPSRGW</sequence>
<keyword evidence="6 11" id="KW-0727">SH2 domain</keyword>
<evidence type="ECO:0000256" key="5">
    <source>
        <dbReference type="ARBA" id="ARBA00022454"/>
    </source>
</evidence>
<comment type="function">
    <text evidence="9">Histone H3-H4 chaperone that plays a role in maintenance of chromatin structure during RNA polymerase II transcription elongation thereby repressing transcription initiation from cryptic promoters. Mediates the reassembly of nucleosomes onto the promoters of at least a selected set of genes during repression; the nucleosome reassembly is essential for transcriptional repression. Essential for viability.</text>
</comment>
<keyword evidence="8 10" id="KW-0539">Nucleus</keyword>
<dbReference type="Gene3D" id="1.10.10.650">
    <property type="entry name" value="RuvA domain 2-like"/>
    <property type="match status" value="1"/>
</dbReference>
<dbReference type="EMBL" id="RWJN01000230">
    <property type="protein sequence ID" value="TCD64537.1"/>
    <property type="molecule type" value="Genomic_DNA"/>
</dbReference>
<dbReference type="InterPro" id="IPR049540">
    <property type="entry name" value="Spt6-like_S1"/>
</dbReference>
<feature type="compositionally biased region" description="Acidic residues" evidence="12">
    <location>
        <begin position="179"/>
        <end position="209"/>
    </location>
</feature>
<dbReference type="InterPro" id="IPR035018">
    <property type="entry name" value="Spt6_SH2_C"/>
</dbReference>
<dbReference type="InterPro" id="IPR023323">
    <property type="entry name" value="Tex-like_dom_sf"/>
</dbReference>
<dbReference type="FunFam" id="3.30.505.10:FF:000056">
    <property type="entry name" value="Transcription elongation factor Spt6"/>
    <property type="match status" value="1"/>
</dbReference>
<keyword evidence="16" id="KW-1185">Reference proteome</keyword>
<dbReference type="Pfam" id="PF21710">
    <property type="entry name" value="Spt6_S1"/>
    <property type="match status" value="1"/>
</dbReference>
<dbReference type="Pfam" id="PF17674">
    <property type="entry name" value="HHH_9"/>
    <property type="match status" value="1"/>
</dbReference>
<dbReference type="Pfam" id="PF14641">
    <property type="entry name" value="HTH_44"/>
    <property type="match status" value="1"/>
</dbReference>
<dbReference type="Gene3D" id="1.10.10.2740">
    <property type="entry name" value="Spt6, Death-like domain"/>
    <property type="match status" value="1"/>
</dbReference>
<dbReference type="Pfam" id="PF14632">
    <property type="entry name" value="SPT6_acidic"/>
    <property type="match status" value="1"/>
</dbReference>
<feature type="compositionally biased region" description="Acidic residues" evidence="12">
    <location>
        <begin position="61"/>
        <end position="75"/>
    </location>
</feature>
<evidence type="ECO:0000313" key="15">
    <source>
        <dbReference type="EMBL" id="TCD64537.1"/>
    </source>
</evidence>
<evidence type="ECO:0000256" key="12">
    <source>
        <dbReference type="SAM" id="MobiDB-lite"/>
    </source>
</evidence>
<dbReference type="GO" id="GO:0005694">
    <property type="term" value="C:chromosome"/>
    <property type="evidence" value="ECO:0007669"/>
    <property type="project" value="UniProtKB-SubCell"/>
</dbReference>
<dbReference type="InterPro" id="IPR017072">
    <property type="entry name" value="TF_Spt6"/>
</dbReference>
<gene>
    <name evidence="15" type="primary">SPT6</name>
    <name evidence="15" type="ORF">EIP91_003975</name>
</gene>
<dbReference type="InterPro" id="IPR023319">
    <property type="entry name" value="Tex-like_HTH_dom_sf"/>
</dbReference>
<dbReference type="CDD" id="cd09918">
    <property type="entry name" value="SH2_Nterm_SPT6_like"/>
    <property type="match status" value="1"/>
</dbReference>
<dbReference type="CDD" id="cd09928">
    <property type="entry name" value="SH2_Cterm_SPT6_like"/>
    <property type="match status" value="1"/>
</dbReference>
<dbReference type="SUPFAM" id="SSF55550">
    <property type="entry name" value="SH2 domain"/>
    <property type="match status" value="1"/>
</dbReference>
<dbReference type="GO" id="GO:0034728">
    <property type="term" value="P:nucleosome organization"/>
    <property type="evidence" value="ECO:0007669"/>
    <property type="project" value="TreeGrafter"/>
</dbReference>
<dbReference type="GO" id="GO:0140673">
    <property type="term" value="P:transcription elongation-coupled chromatin remodeling"/>
    <property type="evidence" value="ECO:0007669"/>
    <property type="project" value="InterPro"/>
</dbReference>
<dbReference type="Pfam" id="PF14635">
    <property type="entry name" value="HHH_7"/>
    <property type="match status" value="1"/>
</dbReference>
<evidence type="ECO:0000256" key="4">
    <source>
        <dbReference type="ARBA" id="ARBA00020248"/>
    </source>
</evidence>
<keyword evidence="5" id="KW-0158">Chromosome</keyword>
<feature type="compositionally biased region" description="Acidic residues" evidence="12">
    <location>
        <begin position="16"/>
        <end position="32"/>
    </location>
</feature>
<evidence type="ECO:0000256" key="2">
    <source>
        <dbReference type="ARBA" id="ARBA00004286"/>
    </source>
</evidence>
<dbReference type="Gene3D" id="3.30.505.10">
    <property type="entry name" value="SH2 domain"/>
    <property type="match status" value="2"/>
</dbReference>
<organism evidence="15 16">
    <name type="scientific">Steccherinum ochraceum</name>
    <dbReference type="NCBI Taxonomy" id="92696"/>
    <lineage>
        <taxon>Eukaryota</taxon>
        <taxon>Fungi</taxon>
        <taxon>Dikarya</taxon>
        <taxon>Basidiomycota</taxon>
        <taxon>Agaricomycotina</taxon>
        <taxon>Agaricomycetes</taxon>
        <taxon>Polyporales</taxon>
        <taxon>Steccherinaceae</taxon>
        <taxon>Steccherinum</taxon>
    </lineage>
</organism>
<dbReference type="InterPro" id="IPR010994">
    <property type="entry name" value="RuvA_2-like"/>
</dbReference>
<accession>A0A4V2MW17</accession>
<feature type="region of interest" description="Disordered" evidence="12">
    <location>
        <begin position="1458"/>
        <end position="1574"/>
    </location>
</feature>
<dbReference type="GO" id="GO:0042393">
    <property type="term" value="F:histone binding"/>
    <property type="evidence" value="ECO:0007669"/>
    <property type="project" value="TreeGrafter"/>
</dbReference>
<keyword evidence="15" id="KW-0251">Elongation factor</keyword>
<dbReference type="Gene3D" id="1.10.3500.10">
    <property type="entry name" value="Tex N-terminal region-like"/>
    <property type="match status" value="1"/>
</dbReference>
<dbReference type="GO" id="GO:0003677">
    <property type="term" value="F:DNA binding"/>
    <property type="evidence" value="ECO:0007669"/>
    <property type="project" value="InterPro"/>
</dbReference>
<feature type="compositionally biased region" description="Basic and acidic residues" evidence="12">
    <location>
        <begin position="167"/>
        <end position="178"/>
    </location>
</feature>
<feature type="compositionally biased region" description="Pro residues" evidence="12">
    <location>
        <begin position="1535"/>
        <end position="1546"/>
    </location>
</feature>
<dbReference type="InterPro" id="IPR003029">
    <property type="entry name" value="S1_domain"/>
</dbReference>
<dbReference type="InterPro" id="IPR028083">
    <property type="entry name" value="Spt6_acidic_N_dom"/>
</dbReference>
<feature type="compositionally biased region" description="Polar residues" evidence="12">
    <location>
        <begin position="1508"/>
        <end position="1521"/>
    </location>
</feature>
<name>A0A4V2MW17_9APHY</name>
<comment type="subcellular location">
    <subcellularLocation>
        <location evidence="2">Chromosome</location>
    </subcellularLocation>
    <subcellularLocation>
        <location evidence="1 10">Nucleus</location>
    </subcellularLocation>
</comment>
<feature type="compositionally biased region" description="Basic residues" evidence="12">
    <location>
        <begin position="117"/>
        <end position="127"/>
    </location>
</feature>
<dbReference type="InterPro" id="IPR000980">
    <property type="entry name" value="SH2"/>
</dbReference>
<dbReference type="InterPro" id="IPR041692">
    <property type="entry name" value="HHH_9"/>
</dbReference>
<dbReference type="Gene3D" id="2.40.50.140">
    <property type="entry name" value="Nucleic acid-binding proteins"/>
    <property type="match status" value="1"/>
</dbReference>
<dbReference type="InterPro" id="IPR012337">
    <property type="entry name" value="RNaseH-like_sf"/>
</dbReference>
<dbReference type="InterPro" id="IPR012340">
    <property type="entry name" value="NA-bd_OB-fold"/>
</dbReference>
<evidence type="ECO:0000256" key="1">
    <source>
        <dbReference type="ARBA" id="ARBA00004123"/>
    </source>
</evidence>
<dbReference type="GO" id="GO:0031491">
    <property type="term" value="F:nucleosome binding"/>
    <property type="evidence" value="ECO:0007669"/>
    <property type="project" value="TreeGrafter"/>
</dbReference>
<feature type="compositionally biased region" description="Acidic residues" evidence="12">
    <location>
        <begin position="41"/>
        <end position="52"/>
    </location>
</feature>
<reference evidence="15 16" key="1">
    <citation type="submission" date="2018-11" db="EMBL/GenBank/DDBJ databases">
        <title>Genome assembly of Steccherinum ochraceum LE-BIN_3174, the white-rot fungus of the Steccherinaceae family (The Residual Polyporoid clade, Polyporales, Basidiomycota).</title>
        <authorList>
            <person name="Fedorova T.V."/>
            <person name="Glazunova O.A."/>
            <person name="Landesman E.O."/>
            <person name="Moiseenko K.V."/>
            <person name="Psurtseva N.V."/>
            <person name="Savinova O.S."/>
            <person name="Shakhova N.V."/>
            <person name="Tyazhelova T.V."/>
            <person name="Vasina D.V."/>
        </authorList>
    </citation>
    <scope>NUCLEOTIDE SEQUENCE [LARGE SCALE GENOMIC DNA]</scope>
    <source>
        <strain evidence="15 16">LE-BIN_3174</strain>
    </source>
</reference>
<evidence type="ECO:0000259" key="14">
    <source>
        <dbReference type="PROSITE" id="PS50126"/>
    </source>
</evidence>
<dbReference type="GO" id="GO:0003746">
    <property type="term" value="F:translation elongation factor activity"/>
    <property type="evidence" value="ECO:0007669"/>
    <property type="project" value="UniProtKB-KW"/>
</dbReference>
<dbReference type="InterPro" id="IPR028088">
    <property type="entry name" value="Spt6_HTH_DNA-bd_dom"/>
</dbReference>
<dbReference type="OrthoDB" id="995477at2759"/>
<feature type="compositionally biased region" description="Acidic residues" evidence="12">
    <location>
        <begin position="148"/>
        <end position="158"/>
    </location>
</feature>
<comment type="function">
    <text evidence="10">Plays a role in maintenance of chromatin structure during RNA polymerase II transcription elongation thereby repressing transcription initiation from cryptic promoters. Mediates the reassembly of nucleosomes onto the promoters of at least a selected set of genes during repression; the nucleosome reassembly is essential for transcriptional repression.</text>
</comment>
<dbReference type="InterPro" id="IPR035019">
    <property type="entry name" value="Spt6_SH2_N"/>
</dbReference>
<feature type="region of interest" description="Disordered" evidence="12">
    <location>
        <begin position="1"/>
        <end position="217"/>
    </location>
</feature>
<dbReference type="Pfam" id="PF22706">
    <property type="entry name" value="Tex_central_region"/>
    <property type="match status" value="1"/>
</dbReference>
<evidence type="ECO:0000256" key="11">
    <source>
        <dbReference type="PROSITE-ProRule" id="PRU00191"/>
    </source>
</evidence>
<dbReference type="InterPro" id="IPR032706">
    <property type="entry name" value="Spt6_HHH"/>
</dbReference>
<evidence type="ECO:0000256" key="3">
    <source>
        <dbReference type="ARBA" id="ARBA00009253"/>
    </source>
</evidence>
<feature type="domain" description="S1 motif" evidence="14">
    <location>
        <begin position="1147"/>
        <end position="1219"/>
    </location>
</feature>
<dbReference type="GO" id="GO:0008023">
    <property type="term" value="C:transcription elongation factor complex"/>
    <property type="evidence" value="ECO:0007669"/>
    <property type="project" value="TreeGrafter"/>
</dbReference>
<proteinExistence type="inferred from homology"/>
<keyword evidence="7 10" id="KW-0804">Transcription</keyword>
<dbReference type="FunFam" id="1.10.150.850:FF:000001">
    <property type="entry name" value="Transcription elongation factor spt6"/>
    <property type="match status" value="1"/>
</dbReference>
<feature type="domain" description="SH2" evidence="13">
    <location>
        <begin position="1239"/>
        <end position="1367"/>
    </location>
</feature>
<evidence type="ECO:0000256" key="8">
    <source>
        <dbReference type="ARBA" id="ARBA00023242"/>
    </source>
</evidence>
<feature type="compositionally biased region" description="Acidic residues" evidence="12">
    <location>
        <begin position="94"/>
        <end position="108"/>
    </location>
</feature>
<dbReference type="PIRSF" id="PIRSF036947">
    <property type="entry name" value="Spt6"/>
    <property type="match status" value="1"/>
</dbReference>